<keyword evidence="4 10" id="KW-0067">ATP-binding</keyword>
<evidence type="ECO:0000256" key="3">
    <source>
        <dbReference type="ARBA" id="ARBA00022741"/>
    </source>
</evidence>
<proteinExistence type="predicted"/>
<evidence type="ECO:0000313" key="10">
    <source>
        <dbReference type="EMBL" id="GAA4336351.1"/>
    </source>
</evidence>
<keyword evidence="6 7" id="KW-0472">Membrane</keyword>
<dbReference type="Proteomes" id="UP001501725">
    <property type="component" value="Unassembled WGS sequence"/>
</dbReference>
<dbReference type="InterPro" id="IPR039421">
    <property type="entry name" value="Type_1_exporter"/>
</dbReference>
<evidence type="ECO:0000313" key="11">
    <source>
        <dbReference type="Proteomes" id="UP001501725"/>
    </source>
</evidence>
<dbReference type="SUPFAM" id="SSF52540">
    <property type="entry name" value="P-loop containing nucleoside triphosphate hydrolases"/>
    <property type="match status" value="1"/>
</dbReference>
<feature type="domain" description="ABC transmembrane type-1" evidence="9">
    <location>
        <begin position="16"/>
        <end position="329"/>
    </location>
</feature>
<evidence type="ECO:0000256" key="2">
    <source>
        <dbReference type="ARBA" id="ARBA00022692"/>
    </source>
</evidence>
<name>A0ABP8H9S7_9BACT</name>
<dbReference type="SUPFAM" id="SSF90123">
    <property type="entry name" value="ABC transporter transmembrane region"/>
    <property type="match status" value="1"/>
</dbReference>
<dbReference type="PANTHER" id="PTHR24221">
    <property type="entry name" value="ATP-BINDING CASSETTE SUB-FAMILY B"/>
    <property type="match status" value="1"/>
</dbReference>
<dbReference type="InterPro" id="IPR003439">
    <property type="entry name" value="ABC_transporter-like_ATP-bd"/>
</dbReference>
<evidence type="ECO:0000256" key="6">
    <source>
        <dbReference type="ARBA" id="ARBA00023136"/>
    </source>
</evidence>
<dbReference type="PROSITE" id="PS50893">
    <property type="entry name" value="ABC_TRANSPORTER_2"/>
    <property type="match status" value="1"/>
</dbReference>
<dbReference type="SMART" id="SM00382">
    <property type="entry name" value="AAA"/>
    <property type="match status" value="1"/>
</dbReference>
<dbReference type="GO" id="GO:0005524">
    <property type="term" value="F:ATP binding"/>
    <property type="evidence" value="ECO:0007669"/>
    <property type="project" value="UniProtKB-KW"/>
</dbReference>
<sequence length="609" mass="68305">MKILLHYLKPHKWMVVLVLFLAAVNIGFSLLDPIIFGKLIKLASHKHKPVTPPGDFDWDQFLFARVEVPATTPNGDSFMLYGVVWLLGASITVAMISRIAKNFQDYFLQVVIQKFGAKMFTDGLRHSMKLPYAEFEDQRSGETLSILQKVRTDTEKFMSNFVNILFTVLVGIVIVATFAAKLSGWLPVVYFGGVFILMFISNKLSKKIKSIQKTIVSQTTALAGSTTESLRNIELVKSLGLTAQEVDRLNKNTYKILGLELVKVKRIRSIGFIQGTFVNTLRQIILFLLMWLIFRGQMDEGDLVTMQIFSFFIFGPLQDIGNIIVSYREAETSLGNFRNLMEKESEPQPAQPTSLGPIQELEFRDVSFQHRTAQHKAIDGISFHAKRGETIAFVGPSGSGKSTMMKLLVGLYRPLGGNIYYNGLDENAILFDDLRRQIGFVTQDTQLFAGTIRENLMFVAPEATEQDLLDALQRASCNYLLSRAEKGIDTVIGEGGLKLSGGEKQRLSIARALLRKPRLLIFDEATSALDSLTEEEITETIRDVSSLQNQITILIAHRLSTIMHADRIFVLEKGVIIETGDHASLLSEKGLYYAMWRQQIGERKATAKA</sequence>
<organism evidence="10 11">
    <name type="scientific">Flaviaesturariibacter amylovorans</name>
    <dbReference type="NCBI Taxonomy" id="1084520"/>
    <lineage>
        <taxon>Bacteria</taxon>
        <taxon>Pseudomonadati</taxon>
        <taxon>Bacteroidota</taxon>
        <taxon>Chitinophagia</taxon>
        <taxon>Chitinophagales</taxon>
        <taxon>Chitinophagaceae</taxon>
        <taxon>Flaviaestuariibacter</taxon>
    </lineage>
</organism>
<dbReference type="InterPro" id="IPR003593">
    <property type="entry name" value="AAA+_ATPase"/>
</dbReference>
<keyword evidence="3" id="KW-0547">Nucleotide-binding</keyword>
<dbReference type="RefSeq" id="WP_345256729.1">
    <property type="nucleotide sequence ID" value="NZ_BAABGY010000009.1"/>
</dbReference>
<evidence type="ECO:0000256" key="1">
    <source>
        <dbReference type="ARBA" id="ARBA00004651"/>
    </source>
</evidence>
<evidence type="ECO:0000256" key="7">
    <source>
        <dbReference type="SAM" id="Phobius"/>
    </source>
</evidence>
<evidence type="ECO:0000256" key="4">
    <source>
        <dbReference type="ARBA" id="ARBA00022840"/>
    </source>
</evidence>
<evidence type="ECO:0000256" key="5">
    <source>
        <dbReference type="ARBA" id="ARBA00022989"/>
    </source>
</evidence>
<keyword evidence="11" id="KW-1185">Reference proteome</keyword>
<gene>
    <name evidence="10" type="ORF">GCM10023184_31620</name>
</gene>
<dbReference type="InterPro" id="IPR027417">
    <property type="entry name" value="P-loop_NTPase"/>
</dbReference>
<dbReference type="EMBL" id="BAABGY010000009">
    <property type="protein sequence ID" value="GAA4336351.1"/>
    <property type="molecule type" value="Genomic_DNA"/>
</dbReference>
<keyword evidence="2 7" id="KW-0812">Transmembrane</keyword>
<reference evidence="11" key="1">
    <citation type="journal article" date="2019" name="Int. J. Syst. Evol. Microbiol.">
        <title>The Global Catalogue of Microorganisms (GCM) 10K type strain sequencing project: providing services to taxonomists for standard genome sequencing and annotation.</title>
        <authorList>
            <consortium name="The Broad Institute Genomics Platform"/>
            <consortium name="The Broad Institute Genome Sequencing Center for Infectious Disease"/>
            <person name="Wu L."/>
            <person name="Ma J."/>
        </authorList>
    </citation>
    <scope>NUCLEOTIDE SEQUENCE [LARGE SCALE GENOMIC DNA]</scope>
    <source>
        <strain evidence="11">JCM 17919</strain>
    </source>
</reference>
<dbReference type="Pfam" id="PF00005">
    <property type="entry name" value="ABC_tran"/>
    <property type="match status" value="1"/>
</dbReference>
<dbReference type="PROSITE" id="PS50929">
    <property type="entry name" value="ABC_TM1F"/>
    <property type="match status" value="1"/>
</dbReference>
<keyword evidence="5 7" id="KW-1133">Transmembrane helix</keyword>
<dbReference type="CDD" id="cd07346">
    <property type="entry name" value="ABC_6TM_exporters"/>
    <property type="match status" value="1"/>
</dbReference>
<accession>A0ABP8H9S7</accession>
<feature type="transmembrane region" description="Helical" evidence="7">
    <location>
        <begin position="78"/>
        <end position="96"/>
    </location>
</feature>
<feature type="transmembrane region" description="Helical" evidence="7">
    <location>
        <begin position="272"/>
        <end position="294"/>
    </location>
</feature>
<dbReference type="Pfam" id="PF00664">
    <property type="entry name" value="ABC_membrane"/>
    <property type="match status" value="1"/>
</dbReference>
<feature type="transmembrane region" description="Helical" evidence="7">
    <location>
        <begin position="306"/>
        <end position="325"/>
    </location>
</feature>
<feature type="domain" description="ABC transporter" evidence="8">
    <location>
        <begin position="361"/>
        <end position="598"/>
    </location>
</feature>
<feature type="transmembrane region" description="Helical" evidence="7">
    <location>
        <begin position="12"/>
        <end position="31"/>
    </location>
</feature>
<comment type="caution">
    <text evidence="10">The sequence shown here is derived from an EMBL/GenBank/DDBJ whole genome shotgun (WGS) entry which is preliminary data.</text>
</comment>
<dbReference type="InterPro" id="IPR036640">
    <property type="entry name" value="ABC1_TM_sf"/>
</dbReference>
<feature type="transmembrane region" description="Helical" evidence="7">
    <location>
        <begin position="185"/>
        <end position="204"/>
    </location>
</feature>
<dbReference type="PROSITE" id="PS00211">
    <property type="entry name" value="ABC_TRANSPORTER_1"/>
    <property type="match status" value="1"/>
</dbReference>
<dbReference type="Gene3D" id="3.40.50.300">
    <property type="entry name" value="P-loop containing nucleotide triphosphate hydrolases"/>
    <property type="match status" value="1"/>
</dbReference>
<protein>
    <submittedName>
        <fullName evidence="10">ABC transporter ATP-binding protein</fullName>
    </submittedName>
</protein>
<dbReference type="InterPro" id="IPR011527">
    <property type="entry name" value="ABC1_TM_dom"/>
</dbReference>
<comment type="subcellular location">
    <subcellularLocation>
        <location evidence="1">Cell membrane</location>
        <topology evidence="1">Multi-pass membrane protein</topology>
    </subcellularLocation>
</comment>
<dbReference type="Gene3D" id="1.20.1560.10">
    <property type="entry name" value="ABC transporter type 1, transmembrane domain"/>
    <property type="match status" value="1"/>
</dbReference>
<dbReference type="PANTHER" id="PTHR24221:SF654">
    <property type="entry name" value="ATP-BINDING CASSETTE SUB-FAMILY B MEMBER 6"/>
    <property type="match status" value="1"/>
</dbReference>
<dbReference type="InterPro" id="IPR017871">
    <property type="entry name" value="ABC_transporter-like_CS"/>
</dbReference>
<evidence type="ECO:0000259" key="8">
    <source>
        <dbReference type="PROSITE" id="PS50893"/>
    </source>
</evidence>
<evidence type="ECO:0000259" key="9">
    <source>
        <dbReference type="PROSITE" id="PS50929"/>
    </source>
</evidence>
<feature type="transmembrane region" description="Helical" evidence="7">
    <location>
        <begin position="157"/>
        <end position="179"/>
    </location>
</feature>